<feature type="transmembrane region" description="Helical" evidence="9">
    <location>
        <begin position="997"/>
        <end position="1023"/>
    </location>
</feature>
<dbReference type="AlphaFoldDB" id="A0A540X2R1"/>
<dbReference type="PRINTS" id="PR00702">
    <property type="entry name" value="ACRIFLAVINRP"/>
</dbReference>
<dbReference type="OrthoDB" id="9798415at2"/>
<feature type="transmembrane region" description="Helical" evidence="9">
    <location>
        <begin position="919"/>
        <end position="945"/>
    </location>
</feature>
<evidence type="ECO:0000256" key="9">
    <source>
        <dbReference type="SAM" id="Phobius"/>
    </source>
</evidence>
<sequence>MFDRLIHFSIKNRILIFILTAVLIGFGLNALRSLPIDAVPDVTNVQVQILTSSPGLGPVEVERFITVPVETAMSGLPDTEEIRSVSKFGLSVVTVVFKDEVNIYFARQLIQERLTAARESIPEGYGSPEMGPISSGLGEIYQFEVRGEGQGPMELRSILEWQVSPRLRAVPGVVEVNAFGGELKTYEVQVDPSRLTAYGLSLGQVFQSLEENNANAGGAYIARGPEQVLIRGEGLVETLDDIRSIVLSTSPQGVPVYVRDVANVAFAPQVRQGAVTRDGRGEAVTGIVMMLIGQNSREVVNDVKAEVEKIRPTLPPGVTIDTFYDRTDLVRKTIQTVAKNLVEGGLLVIVVLFVMLRNLRAGLLAAAAIPLSMLCAFIGMRALGVSGNLMSLGAIDFGLIVDGALIIVENAVRHISEQSHTLGRALTREERDEVVYRSAVEVRQAAAFGEVIIGVVYLPILALSGIEGKMFKPMAITVICALAGAFVLSLTFIPALASVLLPRKAKEQESFIVRGARRVYEPALSWCLRRRGVVVGIAGGLLAVSLATVPFLGAEFIPRLDEGALALQAWRVPSVSLEESVRQTGLIERVLKRFPEVTTVVSRTGRAEIATDPMGVEISDIFVMLKPHEEWTTAEDREGLIVRFNEALTKEVPGTLFSYSQPIELRVSELISGVRSDVALKLYGEDLDVLKQTGDKLAAALAKVPGAADVKAEQVAGLPVARIQIDRQAIARYGINARQVLDTIEAVGGKEVGTVLEGQRRFALQVRFAPGARQSVEQLEGIRVASPSGQLIPLSQLARIVVEEGPAQVSRENIQRRLTIETNVRGRDLQSFVTEAQAVIAREVKLPTGYWVSWGGQFENLQSASSRLAIVVPLTLFLIFVLLYTTFNAVRPALLIYLNIPFAVTGGLLALLARGMPLSISAAVGFIALFGVAVLNGLVLVAYILKLRQDGLSPAQAAHDAAHVRLRPVLTTALVASLGFLPMAFSTGAGAEVQKPLATVVIGGLFSSTLLTLLVLPTVYTWFDRGRPKVVPVPPEPSPGPTGHSPAVEGGAA</sequence>
<dbReference type="Gene3D" id="1.20.1640.10">
    <property type="entry name" value="Multidrug efflux transporter AcrB transmembrane domain"/>
    <property type="match status" value="2"/>
</dbReference>
<comment type="caution">
    <text evidence="10">The sequence shown here is derived from an EMBL/GenBank/DDBJ whole genome shotgun (WGS) entry which is preliminary data.</text>
</comment>
<dbReference type="InterPro" id="IPR001036">
    <property type="entry name" value="Acrflvin-R"/>
</dbReference>
<feature type="transmembrane region" description="Helical" evidence="9">
    <location>
        <begin position="363"/>
        <end position="383"/>
    </location>
</feature>
<dbReference type="InterPro" id="IPR004763">
    <property type="entry name" value="CusA-like"/>
</dbReference>
<gene>
    <name evidence="10" type="ORF">FJV41_13355</name>
</gene>
<feature type="transmembrane region" description="Helical" evidence="9">
    <location>
        <begin position="389"/>
        <end position="408"/>
    </location>
</feature>
<dbReference type="Gene3D" id="3.30.2090.10">
    <property type="entry name" value="Multidrug efflux transporter AcrB TolC docking domain, DN and DC subdomains"/>
    <property type="match status" value="2"/>
</dbReference>
<evidence type="ECO:0000256" key="7">
    <source>
        <dbReference type="ARBA" id="ARBA00023136"/>
    </source>
</evidence>
<evidence type="ECO:0000256" key="2">
    <source>
        <dbReference type="ARBA" id="ARBA00010942"/>
    </source>
</evidence>
<dbReference type="Gene3D" id="3.30.70.1440">
    <property type="entry name" value="Multidrug efflux transporter AcrB pore domain"/>
    <property type="match status" value="1"/>
</dbReference>
<feature type="transmembrane region" description="Helical" evidence="9">
    <location>
        <begin position="894"/>
        <end position="913"/>
    </location>
</feature>
<protein>
    <submittedName>
        <fullName evidence="10">Efflux RND transporter permease subunit</fullName>
    </submittedName>
</protein>
<keyword evidence="7 9" id="KW-0472">Membrane</keyword>
<evidence type="ECO:0000313" key="10">
    <source>
        <dbReference type="EMBL" id="TQF15503.1"/>
    </source>
</evidence>
<name>A0A540X2R1_9BACT</name>
<dbReference type="SUPFAM" id="SSF82693">
    <property type="entry name" value="Multidrug efflux transporter AcrB pore domain, PN1, PN2, PC1 and PC2 subdomains"/>
    <property type="match status" value="3"/>
</dbReference>
<dbReference type="GO" id="GO:0005886">
    <property type="term" value="C:plasma membrane"/>
    <property type="evidence" value="ECO:0007669"/>
    <property type="project" value="UniProtKB-SubCell"/>
</dbReference>
<accession>A0A540X2R1</accession>
<feature type="region of interest" description="Disordered" evidence="8">
    <location>
        <begin position="1031"/>
        <end position="1053"/>
    </location>
</feature>
<dbReference type="RefSeq" id="WP_141642845.1">
    <property type="nucleotide sequence ID" value="NZ_VIFM01000042.1"/>
</dbReference>
<keyword evidence="11" id="KW-1185">Reference proteome</keyword>
<dbReference type="Gene3D" id="3.30.70.1320">
    <property type="entry name" value="Multidrug efflux transporter AcrB pore domain like"/>
    <property type="match status" value="1"/>
</dbReference>
<dbReference type="Pfam" id="PF00873">
    <property type="entry name" value="ACR_tran"/>
    <property type="match status" value="1"/>
</dbReference>
<reference evidence="10 11" key="1">
    <citation type="submission" date="2019-06" db="EMBL/GenBank/DDBJ databases">
        <authorList>
            <person name="Livingstone P."/>
            <person name="Whitworth D."/>
        </authorList>
    </citation>
    <scope>NUCLEOTIDE SEQUENCE [LARGE SCALE GENOMIC DNA]</scope>
    <source>
        <strain evidence="10 11">AM401</strain>
    </source>
</reference>
<feature type="transmembrane region" description="Helical" evidence="9">
    <location>
        <begin position="966"/>
        <end position="985"/>
    </location>
</feature>
<evidence type="ECO:0000256" key="3">
    <source>
        <dbReference type="ARBA" id="ARBA00022448"/>
    </source>
</evidence>
<dbReference type="PANTHER" id="PTHR32063">
    <property type="match status" value="1"/>
</dbReference>
<evidence type="ECO:0000256" key="6">
    <source>
        <dbReference type="ARBA" id="ARBA00022989"/>
    </source>
</evidence>
<feature type="compositionally biased region" description="Pro residues" evidence="8">
    <location>
        <begin position="1031"/>
        <end position="1040"/>
    </location>
</feature>
<dbReference type="Proteomes" id="UP000315369">
    <property type="component" value="Unassembled WGS sequence"/>
</dbReference>
<dbReference type="NCBIfam" id="TIGR00914">
    <property type="entry name" value="2A0601"/>
    <property type="match status" value="1"/>
</dbReference>
<keyword evidence="6 9" id="KW-1133">Transmembrane helix</keyword>
<feature type="transmembrane region" description="Helical" evidence="9">
    <location>
        <begin position="475"/>
        <end position="501"/>
    </location>
</feature>
<keyword evidence="4" id="KW-1003">Cell membrane</keyword>
<feature type="transmembrane region" description="Helical" evidence="9">
    <location>
        <begin position="12"/>
        <end position="31"/>
    </location>
</feature>
<evidence type="ECO:0000256" key="5">
    <source>
        <dbReference type="ARBA" id="ARBA00022692"/>
    </source>
</evidence>
<evidence type="ECO:0000256" key="1">
    <source>
        <dbReference type="ARBA" id="ARBA00004651"/>
    </source>
</evidence>
<dbReference type="PANTHER" id="PTHR32063:SF24">
    <property type="entry name" value="CATION EFFLUX SYSTEM (ACRB_ACRD_ACRF FAMILY)"/>
    <property type="match status" value="1"/>
</dbReference>
<feature type="transmembrane region" description="Helical" evidence="9">
    <location>
        <begin position="337"/>
        <end position="356"/>
    </location>
</feature>
<feature type="transmembrane region" description="Helical" evidence="9">
    <location>
        <begin position="868"/>
        <end position="887"/>
    </location>
</feature>
<dbReference type="GO" id="GO:0008324">
    <property type="term" value="F:monoatomic cation transmembrane transporter activity"/>
    <property type="evidence" value="ECO:0007669"/>
    <property type="project" value="InterPro"/>
</dbReference>
<organism evidence="10 11">
    <name type="scientific">Myxococcus llanfairpwllgwyngyllgogerychwyrndrobwllllantysiliogogogochensis</name>
    <dbReference type="NCBI Taxonomy" id="2590453"/>
    <lineage>
        <taxon>Bacteria</taxon>
        <taxon>Pseudomonadati</taxon>
        <taxon>Myxococcota</taxon>
        <taxon>Myxococcia</taxon>
        <taxon>Myxococcales</taxon>
        <taxon>Cystobacterineae</taxon>
        <taxon>Myxococcaceae</taxon>
        <taxon>Myxococcus</taxon>
    </lineage>
</organism>
<proteinExistence type="inferred from homology"/>
<evidence type="ECO:0000313" key="11">
    <source>
        <dbReference type="Proteomes" id="UP000315369"/>
    </source>
</evidence>
<evidence type="ECO:0000256" key="4">
    <source>
        <dbReference type="ARBA" id="ARBA00022475"/>
    </source>
</evidence>
<dbReference type="GO" id="GO:0042910">
    <property type="term" value="F:xenobiotic transmembrane transporter activity"/>
    <property type="evidence" value="ECO:0007669"/>
    <property type="project" value="TreeGrafter"/>
</dbReference>
<dbReference type="Gene3D" id="3.30.70.1430">
    <property type="entry name" value="Multidrug efflux transporter AcrB pore domain"/>
    <property type="match status" value="2"/>
</dbReference>
<evidence type="ECO:0000256" key="8">
    <source>
        <dbReference type="SAM" id="MobiDB-lite"/>
    </source>
</evidence>
<comment type="subcellular location">
    <subcellularLocation>
        <location evidence="1">Cell membrane</location>
        <topology evidence="1">Multi-pass membrane protein</topology>
    </subcellularLocation>
</comment>
<dbReference type="InterPro" id="IPR027463">
    <property type="entry name" value="AcrB_DN_DC_subdom"/>
</dbReference>
<dbReference type="EMBL" id="VIFM01000042">
    <property type="protein sequence ID" value="TQF15503.1"/>
    <property type="molecule type" value="Genomic_DNA"/>
</dbReference>
<comment type="similarity">
    <text evidence="2">Belongs to the resistance-nodulation-cell division (RND) (TC 2.A.6) family.</text>
</comment>
<keyword evidence="3" id="KW-0813">Transport</keyword>
<feature type="transmembrane region" description="Helical" evidence="9">
    <location>
        <begin position="533"/>
        <end position="553"/>
    </location>
</feature>
<dbReference type="SUPFAM" id="SSF82866">
    <property type="entry name" value="Multidrug efflux transporter AcrB transmembrane domain"/>
    <property type="match status" value="2"/>
</dbReference>
<feature type="transmembrane region" description="Helical" evidence="9">
    <location>
        <begin position="445"/>
        <end position="463"/>
    </location>
</feature>
<keyword evidence="5 9" id="KW-0812">Transmembrane</keyword>
<dbReference type="SUPFAM" id="SSF82714">
    <property type="entry name" value="Multidrug efflux transporter AcrB TolC docking domain, DN and DC subdomains"/>
    <property type="match status" value="2"/>
</dbReference>